<reference evidence="4" key="1">
    <citation type="submission" date="2023-10" db="EMBL/GenBank/DDBJ databases">
        <title>Genome assembly of Pristionchus species.</title>
        <authorList>
            <person name="Yoshida K."/>
            <person name="Sommer R.J."/>
        </authorList>
    </citation>
    <scope>NUCLEOTIDE SEQUENCE</scope>
    <source>
        <strain evidence="4">RS5133</strain>
    </source>
</reference>
<evidence type="ECO:0000256" key="3">
    <source>
        <dbReference type="SAM" id="SignalP"/>
    </source>
</evidence>
<evidence type="ECO:0000256" key="1">
    <source>
        <dbReference type="SAM" id="Coils"/>
    </source>
</evidence>
<proteinExistence type="predicted"/>
<sequence>RFLLICAAVLLAVAARGNRHHGRPACGLPKFADKLAVEKKSELEAIWKDFKEGAECEDEREKTKEFVSKLSVEERKTIFDKHHRGGPHFLKGVPEETRDKFHQLFRDHSVDREEKHKLFHELALKELKGENLEEFLKFEKTMEERKAEFNKKVEALSADAKKVYDQLQSLKEQKRKIMADAKPEVRKELDALYESGHHRGGRHGHHGDRRH</sequence>
<evidence type="ECO:0000313" key="4">
    <source>
        <dbReference type="EMBL" id="GMT15883.1"/>
    </source>
</evidence>
<feature type="region of interest" description="Disordered" evidence="2">
    <location>
        <begin position="189"/>
        <end position="211"/>
    </location>
</feature>
<evidence type="ECO:0000313" key="5">
    <source>
        <dbReference type="Proteomes" id="UP001432322"/>
    </source>
</evidence>
<dbReference type="PANTHER" id="PTHR21593">
    <property type="entry name" value="PRION-LIKE- Q/N-RICH -DOMAIN-BEARING PROTEIN PROTEIN"/>
    <property type="match status" value="1"/>
</dbReference>
<dbReference type="Proteomes" id="UP001432322">
    <property type="component" value="Unassembled WGS sequence"/>
</dbReference>
<feature type="chain" id="PRO_5043630147" evidence="3">
    <location>
        <begin position="18"/>
        <end position="211"/>
    </location>
</feature>
<feature type="non-terminal residue" evidence="4">
    <location>
        <position position="1"/>
    </location>
</feature>
<protein>
    <submittedName>
        <fullName evidence="4">Uncharacterized protein</fullName>
    </submittedName>
</protein>
<comment type="caution">
    <text evidence="4">The sequence shown here is derived from an EMBL/GenBank/DDBJ whole genome shotgun (WGS) entry which is preliminary data.</text>
</comment>
<evidence type="ECO:0000256" key="2">
    <source>
        <dbReference type="SAM" id="MobiDB-lite"/>
    </source>
</evidence>
<dbReference type="PANTHER" id="PTHR21593:SF36">
    <property type="entry name" value="DUF148 DOMAIN-CONTAINING PROTEIN-RELATED"/>
    <property type="match status" value="1"/>
</dbReference>
<dbReference type="AlphaFoldDB" id="A0AAV5VCE2"/>
<feature type="signal peptide" evidence="3">
    <location>
        <begin position="1"/>
        <end position="17"/>
    </location>
</feature>
<gene>
    <name evidence="4" type="ORF">PFISCL1PPCAC_7180</name>
</gene>
<feature type="compositionally biased region" description="Basic residues" evidence="2">
    <location>
        <begin position="198"/>
        <end position="211"/>
    </location>
</feature>
<keyword evidence="5" id="KW-1185">Reference proteome</keyword>
<name>A0AAV5VCE2_9BILA</name>
<feature type="coiled-coil region" evidence="1">
    <location>
        <begin position="139"/>
        <end position="180"/>
    </location>
</feature>
<dbReference type="EMBL" id="BTSY01000002">
    <property type="protein sequence ID" value="GMT15883.1"/>
    <property type="molecule type" value="Genomic_DNA"/>
</dbReference>
<accession>A0AAV5VCE2</accession>
<keyword evidence="1" id="KW-0175">Coiled coil</keyword>
<organism evidence="4 5">
    <name type="scientific">Pristionchus fissidentatus</name>
    <dbReference type="NCBI Taxonomy" id="1538716"/>
    <lineage>
        <taxon>Eukaryota</taxon>
        <taxon>Metazoa</taxon>
        <taxon>Ecdysozoa</taxon>
        <taxon>Nematoda</taxon>
        <taxon>Chromadorea</taxon>
        <taxon>Rhabditida</taxon>
        <taxon>Rhabditina</taxon>
        <taxon>Diplogasteromorpha</taxon>
        <taxon>Diplogasteroidea</taxon>
        <taxon>Neodiplogasteridae</taxon>
        <taxon>Pristionchus</taxon>
    </lineage>
</organism>
<dbReference type="InterPro" id="IPR052823">
    <property type="entry name" value="SXP/RAL-2_related"/>
</dbReference>
<keyword evidence="3" id="KW-0732">Signal</keyword>